<dbReference type="Proteomes" id="UP000014523">
    <property type="component" value="Unassembled WGS sequence"/>
</dbReference>
<dbReference type="PANTHER" id="PTHR31527:SF0">
    <property type="entry name" value="RE64534P"/>
    <property type="match status" value="1"/>
</dbReference>
<protein>
    <submittedName>
        <fullName evidence="2">Urea carboxylase-associated protein 2</fullName>
    </submittedName>
</protein>
<comment type="caution">
    <text evidence="2">The sequence shown here is derived from an EMBL/GenBank/DDBJ whole genome shotgun (WGS) entry which is preliminary data.</text>
</comment>
<sequence length="287" mass="32277">MYPHGDMTGPRDNGSIELHGGIKAREVRHIAITRLSIRKGFVMNQSFYHDNKILWQETLPGGHHWSGRIQRGAVLQLEALGQQANVSLFCVNADDKLERFNMPDSLKAQHTAFLSTGHVLYSDLGRVMASIIQDEHGWNDVFCGPSTAQQIAQNFGKKNFQDARNDMHQNGLDSLLVELTKFGLGQADLSATVNLFSKVQPDDHGRLSYVTDDNQQQKIELRFEMDCLVFLSAAPHPLDLSTQYQPADIQLRLFKANALTEQDVCRDSCAQNQRGFANNTRYYALSN</sequence>
<dbReference type="InterPro" id="IPR017792">
    <property type="entry name" value="UAAP1"/>
</dbReference>
<evidence type="ECO:0000259" key="1">
    <source>
        <dbReference type="Pfam" id="PF09347"/>
    </source>
</evidence>
<dbReference type="AlphaFoldDB" id="A0A829HHH6"/>
<feature type="domain" description="DUF1989" evidence="1">
    <location>
        <begin position="57"/>
        <end position="228"/>
    </location>
</feature>
<keyword evidence="3" id="KW-1185">Reference proteome</keyword>
<dbReference type="EMBL" id="ATGG01000013">
    <property type="protein sequence ID" value="EPF83366.1"/>
    <property type="molecule type" value="Genomic_DNA"/>
</dbReference>
<proteinExistence type="predicted"/>
<reference evidence="2 3" key="1">
    <citation type="submission" date="2013-06" db="EMBL/GenBank/DDBJ databases">
        <title>The Genome Sequence of Acinetobacter gyllenbergii CIP 110306.</title>
        <authorList>
            <consortium name="The Broad Institute Genome Sequencing Platform"/>
            <consortium name="The Broad Institute Genome Sequencing Center for Infectious Disease"/>
            <person name="Cerqueira G."/>
            <person name="Feldgarden M."/>
            <person name="Courvalin P."/>
            <person name="Perichon B."/>
            <person name="Grillot-Courvalin C."/>
            <person name="Clermont D."/>
            <person name="Rocha E."/>
            <person name="Yoon E.-J."/>
            <person name="Nemec A."/>
            <person name="Young S.K."/>
            <person name="Zeng Q."/>
            <person name="Gargeya S."/>
            <person name="Fitzgerald M."/>
            <person name="Abouelleil A."/>
            <person name="Alvarado L."/>
            <person name="Berlin A.M."/>
            <person name="Chapman S.B."/>
            <person name="Dewar J."/>
            <person name="Goldberg J."/>
            <person name="Griggs A."/>
            <person name="Gujja S."/>
            <person name="Hansen M."/>
            <person name="Howarth C."/>
            <person name="Imamovic A."/>
            <person name="Larimer J."/>
            <person name="McCowan C."/>
            <person name="Murphy C."/>
            <person name="Pearson M."/>
            <person name="Priest M."/>
            <person name="Roberts A."/>
            <person name="Saif S."/>
            <person name="Shea T."/>
            <person name="Sykes S."/>
            <person name="Wortman J."/>
            <person name="Nusbaum C."/>
            <person name="Birren B."/>
        </authorList>
    </citation>
    <scope>NUCLEOTIDE SEQUENCE [LARGE SCALE GENOMIC DNA]</scope>
    <source>
        <strain evidence="2 3">CIP 110306</strain>
    </source>
</reference>
<organism evidence="2 3">
    <name type="scientific">Acinetobacter gyllenbergii CIP 110306 = MTCC 11365</name>
    <dbReference type="NCBI Taxonomy" id="1217657"/>
    <lineage>
        <taxon>Bacteria</taxon>
        <taxon>Pseudomonadati</taxon>
        <taxon>Pseudomonadota</taxon>
        <taxon>Gammaproteobacteria</taxon>
        <taxon>Moraxellales</taxon>
        <taxon>Moraxellaceae</taxon>
        <taxon>Acinetobacter</taxon>
    </lineage>
</organism>
<dbReference type="Pfam" id="PF09347">
    <property type="entry name" value="DUF1989"/>
    <property type="match status" value="1"/>
</dbReference>
<evidence type="ECO:0000313" key="2">
    <source>
        <dbReference type="EMBL" id="EPF83366.1"/>
    </source>
</evidence>
<dbReference type="NCBIfam" id="TIGR03425">
    <property type="entry name" value="urea_degr_2"/>
    <property type="match status" value="1"/>
</dbReference>
<dbReference type="InterPro" id="IPR018959">
    <property type="entry name" value="DUF1989"/>
</dbReference>
<gene>
    <name evidence="2" type="ORF">F957_01712</name>
</gene>
<accession>A0A829HHH6</accession>
<evidence type="ECO:0000313" key="3">
    <source>
        <dbReference type="Proteomes" id="UP000014523"/>
    </source>
</evidence>
<dbReference type="PANTHER" id="PTHR31527">
    <property type="entry name" value="RE64534P"/>
    <property type="match status" value="1"/>
</dbReference>
<name>A0A829HHH6_9GAMM</name>